<evidence type="ECO:0000313" key="6">
    <source>
        <dbReference type="Proteomes" id="UP000068196"/>
    </source>
</evidence>
<dbReference type="GO" id="GO:0051536">
    <property type="term" value="F:iron-sulfur cluster binding"/>
    <property type="evidence" value="ECO:0007669"/>
    <property type="project" value="UniProtKB-KW"/>
</dbReference>
<dbReference type="KEGG" id="cthi:THC_1117"/>
<dbReference type="STRING" id="1653476.THC_1117"/>
<evidence type="ECO:0000259" key="4">
    <source>
        <dbReference type="PROSITE" id="PS51918"/>
    </source>
</evidence>
<dbReference type="Gene3D" id="3.80.30.30">
    <property type="match status" value="1"/>
</dbReference>
<accession>A0A0U5AW22</accession>
<evidence type="ECO:0000256" key="1">
    <source>
        <dbReference type="ARBA" id="ARBA00022723"/>
    </source>
</evidence>
<gene>
    <name evidence="5" type="ORF">THC_1117</name>
</gene>
<dbReference type="Pfam" id="PF04055">
    <property type="entry name" value="Radical_SAM"/>
    <property type="match status" value="1"/>
</dbReference>
<dbReference type="PANTHER" id="PTHR43432">
    <property type="entry name" value="SLR0285 PROTEIN"/>
    <property type="match status" value="1"/>
</dbReference>
<dbReference type="RefSeq" id="WP_068514539.1">
    <property type="nucleotide sequence ID" value="NZ_AP014945.1"/>
</dbReference>
<dbReference type="PANTHER" id="PTHR43432:SF3">
    <property type="entry name" value="SLR0285 PROTEIN"/>
    <property type="match status" value="1"/>
</dbReference>
<dbReference type="PROSITE" id="PS51918">
    <property type="entry name" value="RADICAL_SAM"/>
    <property type="match status" value="1"/>
</dbReference>
<dbReference type="GO" id="GO:0046872">
    <property type="term" value="F:metal ion binding"/>
    <property type="evidence" value="ECO:0007669"/>
    <property type="project" value="UniProtKB-KW"/>
</dbReference>
<dbReference type="InterPro" id="IPR007197">
    <property type="entry name" value="rSAM"/>
</dbReference>
<dbReference type="InterPro" id="IPR040086">
    <property type="entry name" value="MJ0683-like"/>
</dbReference>
<dbReference type="Proteomes" id="UP000068196">
    <property type="component" value="Chromosome"/>
</dbReference>
<dbReference type="EMBL" id="AP014945">
    <property type="protein sequence ID" value="BAU23496.1"/>
    <property type="molecule type" value="Genomic_DNA"/>
</dbReference>
<reference evidence="5 6" key="1">
    <citation type="journal article" date="2016" name="Int. J. Syst. Evol. Microbiol.">
        <title>Caldimicrobium thiodismutans sp. nov., a sulfur-disproportionating bacterium isolated from a hot spring, and emended description of the genus Caldimicrobium.</title>
        <authorList>
            <person name="Kojima H."/>
            <person name="Umezawa K."/>
            <person name="Fukui M."/>
        </authorList>
    </citation>
    <scope>NUCLEOTIDE SEQUENCE [LARGE SCALE GENOMIC DNA]</scope>
    <source>
        <strain evidence="5 6">TF1</strain>
    </source>
</reference>
<evidence type="ECO:0000313" key="5">
    <source>
        <dbReference type="EMBL" id="BAU23496.1"/>
    </source>
</evidence>
<dbReference type="SFLD" id="SFLDS00029">
    <property type="entry name" value="Radical_SAM"/>
    <property type="match status" value="1"/>
</dbReference>
<organism evidence="5 6">
    <name type="scientific">Caldimicrobium thiodismutans</name>
    <dbReference type="NCBI Taxonomy" id="1653476"/>
    <lineage>
        <taxon>Bacteria</taxon>
        <taxon>Pseudomonadati</taxon>
        <taxon>Thermodesulfobacteriota</taxon>
        <taxon>Thermodesulfobacteria</taxon>
        <taxon>Thermodesulfobacteriales</taxon>
        <taxon>Thermodesulfobacteriaceae</taxon>
        <taxon>Caldimicrobium</taxon>
    </lineage>
</organism>
<sequence>MPYLYPFDPWASTLCTCPPKWSLNPYTGCGHRCLYCYATSFIPKFYEPRPKKDFLKRIERELMGLPKGAIISLSNSSDPYQPLEEKFSFTRIFLERLVSKSFKLLIITKSDLLLRDLDILSKLDVVISLTITSIKRASLMEPGAPSFERRLFALKELKKRGFKCVVRLDPVIPGINDEEIMEVLGEVLPYGDHFVLSTYKAKPDSLKRLCSAFPEKSQTLKKLYLDEGSLLRGSKYLSYERRRKLLYPLIERISAQCKTYALCRENLPEINQRKGLCDGSYLLQNHF</sequence>
<keyword evidence="6" id="KW-1185">Reference proteome</keyword>
<keyword evidence="2" id="KW-0408">Iron</keyword>
<dbReference type="SUPFAM" id="SSF102114">
    <property type="entry name" value="Radical SAM enzymes"/>
    <property type="match status" value="1"/>
</dbReference>
<dbReference type="AlphaFoldDB" id="A0A0U5AW22"/>
<name>A0A0U5AW22_9BACT</name>
<dbReference type="PATRIC" id="fig|1653476.3.peg.1166"/>
<evidence type="ECO:0000256" key="3">
    <source>
        <dbReference type="ARBA" id="ARBA00023014"/>
    </source>
</evidence>
<proteinExistence type="predicted"/>
<reference evidence="6" key="2">
    <citation type="journal article" date="2016" name="Int. J. Syst. Evol. Microbiol.">
        <title>Caldimicrobium thiodismutans sp. nov., a sulfur-disproportionating bacterium isolated from a hot spring.</title>
        <authorList>
            <person name="Kojima H."/>
            <person name="Umezawa K."/>
            <person name="Fukui M."/>
        </authorList>
    </citation>
    <scope>NUCLEOTIDE SEQUENCE [LARGE SCALE GENOMIC DNA]</scope>
    <source>
        <strain evidence="6">TF1</strain>
    </source>
</reference>
<dbReference type="SFLD" id="SFLDG01084">
    <property type="entry name" value="Uncharacterised_Radical_SAM_Su"/>
    <property type="match status" value="1"/>
</dbReference>
<feature type="domain" description="Radical SAM core" evidence="4">
    <location>
        <begin position="15"/>
        <end position="240"/>
    </location>
</feature>
<keyword evidence="1" id="KW-0479">Metal-binding</keyword>
<dbReference type="GO" id="GO:0003824">
    <property type="term" value="F:catalytic activity"/>
    <property type="evidence" value="ECO:0007669"/>
    <property type="project" value="InterPro"/>
</dbReference>
<keyword evidence="3" id="KW-0411">Iron-sulfur</keyword>
<dbReference type="OrthoDB" id="9787478at2"/>
<protein>
    <submittedName>
        <fullName evidence="5">Radical SAM protein</fullName>
    </submittedName>
</protein>
<dbReference type="CDD" id="cd01335">
    <property type="entry name" value="Radical_SAM"/>
    <property type="match status" value="1"/>
</dbReference>
<dbReference type="InterPro" id="IPR058240">
    <property type="entry name" value="rSAM_sf"/>
</dbReference>
<evidence type="ECO:0000256" key="2">
    <source>
        <dbReference type="ARBA" id="ARBA00023004"/>
    </source>
</evidence>